<dbReference type="SUPFAM" id="SSF103473">
    <property type="entry name" value="MFS general substrate transporter"/>
    <property type="match status" value="1"/>
</dbReference>
<feature type="transmembrane region" description="Helical" evidence="5">
    <location>
        <begin position="223"/>
        <end position="240"/>
    </location>
</feature>
<reference evidence="6" key="1">
    <citation type="submission" date="2020-06" db="EMBL/GenBank/DDBJ databases">
        <title>Draft genome of Bugula neritina, a colonial animal packing powerful symbionts and potential medicines.</title>
        <authorList>
            <person name="Rayko M."/>
        </authorList>
    </citation>
    <scope>NUCLEOTIDE SEQUENCE [LARGE SCALE GENOMIC DNA]</scope>
    <source>
        <strain evidence="6">Kwan_BN1</strain>
    </source>
</reference>
<feature type="transmembrane region" description="Helical" evidence="5">
    <location>
        <begin position="7"/>
        <end position="27"/>
    </location>
</feature>
<dbReference type="OrthoDB" id="419734at2759"/>
<dbReference type="InterPro" id="IPR036259">
    <property type="entry name" value="MFS_trans_sf"/>
</dbReference>
<dbReference type="PANTHER" id="PTHR23507:SF1">
    <property type="entry name" value="FI18259P1-RELATED"/>
    <property type="match status" value="1"/>
</dbReference>
<feature type="transmembrane region" description="Helical" evidence="5">
    <location>
        <begin position="461"/>
        <end position="484"/>
    </location>
</feature>
<organism evidence="6 7">
    <name type="scientific">Bugula neritina</name>
    <name type="common">Brown bryozoan</name>
    <name type="synonym">Sertularia neritina</name>
    <dbReference type="NCBI Taxonomy" id="10212"/>
    <lineage>
        <taxon>Eukaryota</taxon>
        <taxon>Metazoa</taxon>
        <taxon>Spiralia</taxon>
        <taxon>Lophotrochozoa</taxon>
        <taxon>Bryozoa</taxon>
        <taxon>Gymnolaemata</taxon>
        <taxon>Cheilostomatida</taxon>
        <taxon>Flustrina</taxon>
        <taxon>Buguloidea</taxon>
        <taxon>Bugulidae</taxon>
        <taxon>Bugula</taxon>
    </lineage>
</organism>
<feature type="transmembrane region" description="Helical" evidence="5">
    <location>
        <begin position="335"/>
        <end position="363"/>
    </location>
</feature>
<name>A0A7J7JVW0_BUGNE</name>
<evidence type="ECO:0000256" key="4">
    <source>
        <dbReference type="ARBA" id="ARBA00023136"/>
    </source>
</evidence>
<dbReference type="GO" id="GO:0016020">
    <property type="term" value="C:membrane"/>
    <property type="evidence" value="ECO:0007669"/>
    <property type="project" value="UniProtKB-SubCell"/>
</dbReference>
<feature type="transmembrane region" description="Helical" evidence="5">
    <location>
        <begin position="426"/>
        <end position="449"/>
    </location>
</feature>
<sequence length="523" mass="58114">MGLRSLVSSIYVEPIMFIYMICLYYLIPATSSLYMYKNLVNAKITANNTAEEDVVSKGGSLWLFYQTICFTIPSTIVTLLLGLYGDRKGRKIPMILPCIGQGLGCLYYILMAKMDMLNVSYMVVGAFITGASGGFASIIMASFSHLSTTTSGADRTIRIVILQCIMGVGTALGSFTVGSLVNTPDDPIGGWVRTFGMITGLSMLCIVYILIRFHNPPVSTEAMMIYLLVACPLLTLRDLLHVSIQVVMLEVIHAYVLLLWSMVLTYYYPGVWCSRITTLEYSAHVLLLWSMVLTYYYSGVWCSRITTLEYGAMYYYSGVWCSRITTLEYGAHVLLLWSMVLCITTLEYSAHVLLLWSMVLTYYYSGVWCSRITTLDIVKVLSTVCQGFPSVLQLTLAAIWFAWVTGLGEFDVLFTYTQRMGLDRSIYGYYTGYGAIVQAIAGAISVLLFKRFLDMSDSVLALIGLFSACLELLFLGLSGFFGGSSVSFQFLWWASPMAGMFKVIGPTSLRVHSCSPGEREGPE</sequence>
<feature type="transmembrane region" description="Helical" evidence="5">
    <location>
        <begin position="63"/>
        <end position="85"/>
    </location>
</feature>
<dbReference type="Gene3D" id="1.20.1250.20">
    <property type="entry name" value="MFS general substrate transporter like domains"/>
    <property type="match status" value="1"/>
</dbReference>
<evidence type="ECO:0000256" key="5">
    <source>
        <dbReference type="SAM" id="Phobius"/>
    </source>
</evidence>
<dbReference type="EMBL" id="VXIV02001768">
    <property type="protein sequence ID" value="KAF6029995.1"/>
    <property type="molecule type" value="Genomic_DNA"/>
</dbReference>
<feature type="transmembrane region" description="Helical" evidence="5">
    <location>
        <begin position="384"/>
        <end position="406"/>
    </location>
</feature>
<dbReference type="Proteomes" id="UP000593567">
    <property type="component" value="Unassembled WGS sequence"/>
</dbReference>
<keyword evidence="2 5" id="KW-0812">Transmembrane</keyword>
<comment type="caution">
    <text evidence="6">The sequence shown here is derived from an EMBL/GenBank/DDBJ whole genome shotgun (WGS) entry which is preliminary data.</text>
</comment>
<feature type="transmembrane region" description="Helical" evidence="5">
    <location>
        <begin position="156"/>
        <end position="178"/>
    </location>
</feature>
<feature type="transmembrane region" description="Helical" evidence="5">
    <location>
        <begin position="92"/>
        <end position="110"/>
    </location>
</feature>
<evidence type="ECO:0000256" key="2">
    <source>
        <dbReference type="ARBA" id="ARBA00022692"/>
    </source>
</evidence>
<dbReference type="PANTHER" id="PTHR23507">
    <property type="entry name" value="ZGC:174356"/>
    <property type="match status" value="1"/>
</dbReference>
<accession>A0A7J7JVW0</accession>
<keyword evidence="4 5" id="KW-0472">Membrane</keyword>
<dbReference type="AlphaFoldDB" id="A0A7J7JVW0"/>
<gene>
    <name evidence="6" type="ORF">EB796_011709</name>
</gene>
<evidence type="ECO:0000256" key="1">
    <source>
        <dbReference type="ARBA" id="ARBA00004141"/>
    </source>
</evidence>
<keyword evidence="7" id="KW-1185">Reference proteome</keyword>
<keyword evidence="3 5" id="KW-1133">Transmembrane helix</keyword>
<proteinExistence type="predicted"/>
<protein>
    <submittedName>
        <fullName evidence="6">Uncharacterized protein</fullName>
    </submittedName>
</protein>
<feature type="transmembrane region" description="Helical" evidence="5">
    <location>
        <begin position="190"/>
        <end position="211"/>
    </location>
</feature>
<feature type="transmembrane region" description="Helical" evidence="5">
    <location>
        <begin position="252"/>
        <end position="269"/>
    </location>
</feature>
<evidence type="ECO:0000256" key="3">
    <source>
        <dbReference type="ARBA" id="ARBA00022989"/>
    </source>
</evidence>
<feature type="transmembrane region" description="Helical" evidence="5">
    <location>
        <begin position="122"/>
        <end position="144"/>
    </location>
</feature>
<evidence type="ECO:0000313" key="7">
    <source>
        <dbReference type="Proteomes" id="UP000593567"/>
    </source>
</evidence>
<dbReference type="GO" id="GO:0022857">
    <property type="term" value="F:transmembrane transporter activity"/>
    <property type="evidence" value="ECO:0007669"/>
    <property type="project" value="TreeGrafter"/>
</dbReference>
<evidence type="ECO:0000313" key="6">
    <source>
        <dbReference type="EMBL" id="KAF6029995.1"/>
    </source>
</evidence>
<feature type="transmembrane region" description="Helical" evidence="5">
    <location>
        <begin position="281"/>
        <end position="298"/>
    </location>
</feature>
<comment type="subcellular location">
    <subcellularLocation>
        <location evidence="1">Membrane</location>
        <topology evidence="1">Multi-pass membrane protein</topology>
    </subcellularLocation>
</comment>